<keyword evidence="3 5" id="KW-0378">Hydrolase</keyword>
<keyword evidence="4 5" id="KW-0720">Serine protease</keyword>
<feature type="active site" description="Charge relay system" evidence="5">
    <location>
        <position position="269"/>
    </location>
</feature>
<dbReference type="InterPro" id="IPR015500">
    <property type="entry name" value="Peptidase_S8_subtilisin-rel"/>
</dbReference>
<dbReference type="PANTHER" id="PTHR43806:SF11">
    <property type="entry name" value="CEREVISIN-RELATED"/>
    <property type="match status" value="1"/>
</dbReference>
<dbReference type="InterPro" id="IPR050131">
    <property type="entry name" value="Peptidase_S8_subtilisin-like"/>
</dbReference>
<evidence type="ECO:0000256" key="1">
    <source>
        <dbReference type="ARBA" id="ARBA00011073"/>
    </source>
</evidence>
<evidence type="ECO:0000256" key="4">
    <source>
        <dbReference type="ARBA" id="ARBA00022825"/>
    </source>
</evidence>
<dbReference type="AlphaFoldDB" id="A0A1G8KPC6"/>
<dbReference type="EMBL" id="FNDS01000009">
    <property type="protein sequence ID" value="SDI45294.1"/>
    <property type="molecule type" value="Genomic_DNA"/>
</dbReference>
<dbReference type="InterPro" id="IPR034074">
    <property type="entry name" value="Y4bN_pept_dom"/>
</dbReference>
<sequence>MARYDHLHLIRLPTELPRRKKPGFGAAVPRVPGEHSARLTDELAHAVDQQVARKRPGIVDPSLILRVRMAEGLLEQDWHNAGFELLSSDPDKTLVLFSSSGDLAHFRGQLAAFGGGIPAGKKNPPYAGFVSGIESIGAVEPRDRLGMRLREEGFGGLDDIDPAALMLLDLEIWNIGAAQIRGAKLDELTDLIEQQGGNVYDRYNGPAISLLRIEVPGHLLIDLLSIEVIAVIDLPPQPDTFTRDALELNLADFPPVEIIENAPVIGILDSGINAHPLLEGVVVGAIGVPEELGTADEFGHGTRVAGVAAFGDLRAQLAEGGDLVCAARICSARVVNHRGGFDDHSLITNQMRDALTTLNREFGCRIFSISLADIKSAPYAGGKVGPWTATLDELARELDVLILVSAGNRMPRQGERQEESVTGYPDYLLEPSNRFLEPSAALNVLTVGSIAHGNGIDQALQDAGVGIRPITGPYEPSPFSRVGPGIGGAIKPDLVDLGGTLVYDPLAGPRTGYDQPSAGILTLNHRYLEQMLRTASGTSYSTPMAAHKAAQLLGRFPEASANLLRALLVGAATVPDQARQRLIHLDPAATRHICGNGFIGVERAVYSDDARVVLYAEDALPLDNFAVFEIPIPEPYLNQPGDRTITVTLAYDPPVRHTRVDYAGVHMSYRVLRGVSVGEVVEHFRWRSKQESAAPPIPAAKVCDMIPGPTLREKGTVQTSCVTFKRGELAQYGDTYYLVVRCESGWADFLTEQRYAVVVEIAHQAGVQIYQHVEERVRIRPRILL</sequence>
<reference evidence="8" key="1">
    <citation type="submission" date="2016-10" db="EMBL/GenBank/DDBJ databases">
        <authorList>
            <person name="Varghese N."/>
            <person name="Submissions S."/>
        </authorList>
    </citation>
    <scope>NUCLEOTIDE SEQUENCE [LARGE SCALE GENOMIC DNA]</scope>
    <source>
        <strain evidence="8">CCM 7469</strain>
    </source>
</reference>
<keyword evidence="2 5" id="KW-0645">Protease</keyword>
<protein>
    <submittedName>
        <fullName evidence="7">Subtilase family protein</fullName>
    </submittedName>
</protein>
<dbReference type="PROSITE" id="PS51892">
    <property type="entry name" value="SUBTILASE"/>
    <property type="match status" value="1"/>
</dbReference>
<dbReference type="RefSeq" id="WP_090265893.1">
    <property type="nucleotide sequence ID" value="NZ_FNDS01000009.1"/>
</dbReference>
<dbReference type="GO" id="GO:0006508">
    <property type="term" value="P:proteolysis"/>
    <property type="evidence" value="ECO:0007669"/>
    <property type="project" value="UniProtKB-KW"/>
</dbReference>
<dbReference type="CDD" id="cd04847">
    <property type="entry name" value="Peptidases_S8_Subtilisin_like_2"/>
    <property type="match status" value="1"/>
</dbReference>
<organism evidence="7 8">
    <name type="scientific">Pseudomonas panipatensis</name>
    <dbReference type="NCBI Taxonomy" id="428992"/>
    <lineage>
        <taxon>Bacteria</taxon>
        <taxon>Pseudomonadati</taxon>
        <taxon>Pseudomonadota</taxon>
        <taxon>Gammaproteobacteria</taxon>
        <taxon>Pseudomonadales</taxon>
        <taxon>Pseudomonadaceae</taxon>
        <taxon>Pseudomonas</taxon>
    </lineage>
</organism>
<feature type="active site" description="Charge relay system" evidence="5">
    <location>
        <position position="300"/>
    </location>
</feature>
<dbReference type="PRINTS" id="PR00723">
    <property type="entry name" value="SUBTILISIN"/>
</dbReference>
<gene>
    <name evidence="7" type="ORF">SAMN05216272_109174</name>
</gene>
<comment type="similarity">
    <text evidence="1 5">Belongs to the peptidase S8 family.</text>
</comment>
<dbReference type="Gene3D" id="3.40.50.200">
    <property type="entry name" value="Peptidase S8/S53 domain"/>
    <property type="match status" value="1"/>
</dbReference>
<dbReference type="Proteomes" id="UP000199636">
    <property type="component" value="Unassembled WGS sequence"/>
</dbReference>
<dbReference type="InterPro" id="IPR000209">
    <property type="entry name" value="Peptidase_S8/S53_dom"/>
</dbReference>
<dbReference type="PANTHER" id="PTHR43806">
    <property type="entry name" value="PEPTIDASE S8"/>
    <property type="match status" value="1"/>
</dbReference>
<evidence type="ECO:0000256" key="2">
    <source>
        <dbReference type="ARBA" id="ARBA00022670"/>
    </source>
</evidence>
<feature type="active site" description="Charge relay system" evidence="5">
    <location>
        <position position="539"/>
    </location>
</feature>
<evidence type="ECO:0000313" key="8">
    <source>
        <dbReference type="Proteomes" id="UP000199636"/>
    </source>
</evidence>
<feature type="domain" description="Peptidase S8/S53" evidence="6">
    <location>
        <begin position="262"/>
        <end position="580"/>
    </location>
</feature>
<evidence type="ECO:0000256" key="3">
    <source>
        <dbReference type="ARBA" id="ARBA00022801"/>
    </source>
</evidence>
<dbReference type="Pfam" id="PF00082">
    <property type="entry name" value="Peptidase_S8"/>
    <property type="match status" value="1"/>
</dbReference>
<keyword evidence="8" id="KW-1185">Reference proteome</keyword>
<dbReference type="SUPFAM" id="SSF52743">
    <property type="entry name" value="Subtilisin-like"/>
    <property type="match status" value="1"/>
</dbReference>
<dbReference type="GO" id="GO:0004252">
    <property type="term" value="F:serine-type endopeptidase activity"/>
    <property type="evidence" value="ECO:0007669"/>
    <property type="project" value="UniProtKB-UniRule"/>
</dbReference>
<proteinExistence type="inferred from homology"/>
<accession>A0A1G8KPC6</accession>
<dbReference type="InterPro" id="IPR036852">
    <property type="entry name" value="Peptidase_S8/S53_dom_sf"/>
</dbReference>
<evidence type="ECO:0000259" key="6">
    <source>
        <dbReference type="Pfam" id="PF00082"/>
    </source>
</evidence>
<name>A0A1G8KPC6_9PSED</name>
<evidence type="ECO:0000256" key="5">
    <source>
        <dbReference type="PROSITE-ProRule" id="PRU01240"/>
    </source>
</evidence>
<dbReference type="OrthoDB" id="9768989at2"/>
<evidence type="ECO:0000313" key="7">
    <source>
        <dbReference type="EMBL" id="SDI45294.1"/>
    </source>
</evidence>
<dbReference type="STRING" id="428992.SAMN05216272_109174"/>